<dbReference type="AlphaFoldDB" id="A0A8B6FS31"/>
<protein>
    <submittedName>
        <fullName evidence="1">Uncharacterized protein</fullName>
    </submittedName>
</protein>
<reference evidence="1" key="1">
    <citation type="submission" date="2018-11" db="EMBL/GenBank/DDBJ databases">
        <authorList>
            <person name="Alioto T."/>
            <person name="Alioto T."/>
        </authorList>
    </citation>
    <scope>NUCLEOTIDE SEQUENCE</scope>
</reference>
<dbReference type="OrthoDB" id="6065816at2759"/>
<dbReference type="EMBL" id="UYJE01007386">
    <property type="protein sequence ID" value="VDI54379.1"/>
    <property type="molecule type" value="Genomic_DNA"/>
</dbReference>
<name>A0A8B6FS31_MYTGA</name>
<evidence type="ECO:0000313" key="1">
    <source>
        <dbReference type="EMBL" id="VDI54379.1"/>
    </source>
</evidence>
<sequence length="254" mass="29036">MIYDAGVPDPSQIFSGSLSEGLDLPGSDIDVMYVLGRIDVILNAINVKHPVHRDTFFMEADMDNPRLTRIRLVALADREYFFRVLCPSGTCTGESLFLDTFHDFCIGAMTGKINPSYNKILLGVLESIKFGGIGGLITSVFKPNNENHRLLNTHSETSSIMLDFLFYRIIEELYKERSKDLSIWYKRLAFAKSLLTSESCTFIIDVYKHHYAEISQYVPQILPKPNTIGNKYKIQKCYLKHLQMVSRQMLYRVG</sequence>
<accession>A0A8B6FS31</accession>
<proteinExistence type="predicted"/>
<keyword evidence="2" id="KW-1185">Reference proteome</keyword>
<evidence type="ECO:0000313" key="2">
    <source>
        <dbReference type="Proteomes" id="UP000596742"/>
    </source>
</evidence>
<gene>
    <name evidence="1" type="ORF">MGAL_10B075815</name>
</gene>
<organism evidence="1 2">
    <name type="scientific">Mytilus galloprovincialis</name>
    <name type="common">Mediterranean mussel</name>
    <dbReference type="NCBI Taxonomy" id="29158"/>
    <lineage>
        <taxon>Eukaryota</taxon>
        <taxon>Metazoa</taxon>
        <taxon>Spiralia</taxon>
        <taxon>Lophotrochozoa</taxon>
        <taxon>Mollusca</taxon>
        <taxon>Bivalvia</taxon>
        <taxon>Autobranchia</taxon>
        <taxon>Pteriomorphia</taxon>
        <taxon>Mytilida</taxon>
        <taxon>Mytiloidea</taxon>
        <taxon>Mytilidae</taxon>
        <taxon>Mytilinae</taxon>
        <taxon>Mytilus</taxon>
    </lineage>
</organism>
<dbReference type="Proteomes" id="UP000596742">
    <property type="component" value="Unassembled WGS sequence"/>
</dbReference>
<comment type="caution">
    <text evidence="1">The sequence shown here is derived from an EMBL/GenBank/DDBJ whole genome shotgun (WGS) entry which is preliminary data.</text>
</comment>